<dbReference type="InterPro" id="IPR018211">
    <property type="entry name" value="ADH_Fe_CS"/>
</dbReference>
<dbReference type="Gene3D" id="1.20.1090.10">
    <property type="entry name" value="Dehydroquinate synthase-like - alpha domain"/>
    <property type="match status" value="1"/>
</dbReference>
<accession>A0ABU6MIU7</accession>
<dbReference type="PROSITE" id="PS00060">
    <property type="entry name" value="ADH_IRON_2"/>
    <property type="match status" value="1"/>
</dbReference>
<dbReference type="EMBL" id="JARMAB010000025">
    <property type="protein sequence ID" value="MED1204578.1"/>
    <property type="molecule type" value="Genomic_DNA"/>
</dbReference>
<dbReference type="RefSeq" id="WP_066270626.1">
    <property type="nucleotide sequence ID" value="NZ_JARMAB010000025.1"/>
</dbReference>
<keyword evidence="5" id="KW-1185">Reference proteome</keyword>
<proteinExistence type="predicted"/>
<name>A0ABU6MIU7_9BACI</name>
<dbReference type="CDD" id="cd08187">
    <property type="entry name" value="BDH"/>
    <property type="match status" value="1"/>
</dbReference>
<dbReference type="InterPro" id="IPR044731">
    <property type="entry name" value="BDH-like"/>
</dbReference>
<evidence type="ECO:0000313" key="4">
    <source>
        <dbReference type="EMBL" id="MED1204578.1"/>
    </source>
</evidence>
<evidence type="ECO:0000256" key="1">
    <source>
        <dbReference type="ARBA" id="ARBA00023002"/>
    </source>
</evidence>
<feature type="domain" description="Alcohol dehydrogenase iron-type/glycerol dehydrogenase GldA" evidence="2">
    <location>
        <begin position="9"/>
        <end position="175"/>
    </location>
</feature>
<organism evidence="4 5">
    <name type="scientific">Heyndrickxia acidicola</name>
    <dbReference type="NCBI Taxonomy" id="209389"/>
    <lineage>
        <taxon>Bacteria</taxon>
        <taxon>Bacillati</taxon>
        <taxon>Bacillota</taxon>
        <taxon>Bacilli</taxon>
        <taxon>Bacillales</taxon>
        <taxon>Bacillaceae</taxon>
        <taxon>Heyndrickxia</taxon>
    </lineage>
</organism>
<evidence type="ECO:0000259" key="3">
    <source>
        <dbReference type="Pfam" id="PF25137"/>
    </source>
</evidence>
<dbReference type="Pfam" id="PF25137">
    <property type="entry name" value="ADH_Fe_C"/>
    <property type="match status" value="1"/>
</dbReference>
<gene>
    <name evidence="4" type="ORF">P4T90_16140</name>
</gene>
<dbReference type="Proteomes" id="UP001341444">
    <property type="component" value="Unassembled WGS sequence"/>
</dbReference>
<dbReference type="SUPFAM" id="SSF56796">
    <property type="entry name" value="Dehydroquinate synthase-like"/>
    <property type="match status" value="1"/>
</dbReference>
<keyword evidence="1" id="KW-0560">Oxidoreductase</keyword>
<dbReference type="PANTHER" id="PTHR43633:SF1">
    <property type="entry name" value="ALCOHOL DEHYDROGENASE YQHD"/>
    <property type="match status" value="1"/>
</dbReference>
<protein>
    <submittedName>
        <fullName evidence="4">Iron-containing alcohol dehydrogenase</fullName>
    </submittedName>
</protein>
<dbReference type="PROSITE" id="PS00913">
    <property type="entry name" value="ADH_IRON_1"/>
    <property type="match status" value="1"/>
</dbReference>
<sequence>MNSFVFHNPTELIFGKGQLEKLGDKIDQLGNKFLLVYGGGSIKKSGLYDKLQAIFNEKNAEVVELSGVEPNPRLTTVQKGIDLIHENGLEWILAVGGGSVIDAAKAMAGGAKYDGNVWDFYERKAVVKDALPLGTVLTLSATGSEMNRGSVVTNWETQQKHGAGMTFPTFSILDPENTFSVPKDQTIYGISDTLSHVFEQYFTHTPEVPLTTGLAETIIKTVVNNAEKAINNPEDYDARANLMLSSTMALNGLLAMGVETDWATHSIEHAVSAVYDIPHGGGLAIIFPNWMKYVYKEDVSRFKRFAVEAWDVDPEGKSDEEIALEGIQAVRSFFDRIGAPSRLADYNIGDDKLDVMAKKALPFGPIGNFKKLSEDDVREILRMSL</sequence>
<dbReference type="Pfam" id="PF00465">
    <property type="entry name" value="Fe-ADH"/>
    <property type="match status" value="1"/>
</dbReference>
<reference evidence="4 5" key="1">
    <citation type="submission" date="2023-03" db="EMBL/GenBank/DDBJ databases">
        <title>Bacillus Genome Sequencing.</title>
        <authorList>
            <person name="Dunlap C."/>
        </authorList>
    </citation>
    <scope>NUCLEOTIDE SEQUENCE [LARGE SCALE GENOMIC DNA]</scope>
    <source>
        <strain evidence="4 5">B-23453</strain>
    </source>
</reference>
<feature type="domain" description="Fe-containing alcohol dehydrogenase-like C-terminal" evidence="3">
    <location>
        <begin position="186"/>
        <end position="384"/>
    </location>
</feature>
<dbReference type="Gene3D" id="3.40.50.1970">
    <property type="match status" value="1"/>
</dbReference>
<dbReference type="InterPro" id="IPR056798">
    <property type="entry name" value="ADH_Fe_C"/>
</dbReference>
<comment type="caution">
    <text evidence="4">The sequence shown here is derived from an EMBL/GenBank/DDBJ whole genome shotgun (WGS) entry which is preliminary data.</text>
</comment>
<dbReference type="PANTHER" id="PTHR43633">
    <property type="entry name" value="ALCOHOL DEHYDROGENASE YQHD"/>
    <property type="match status" value="1"/>
</dbReference>
<evidence type="ECO:0000313" key="5">
    <source>
        <dbReference type="Proteomes" id="UP001341444"/>
    </source>
</evidence>
<evidence type="ECO:0000259" key="2">
    <source>
        <dbReference type="Pfam" id="PF00465"/>
    </source>
</evidence>
<dbReference type="InterPro" id="IPR001670">
    <property type="entry name" value="ADH_Fe/GldA"/>
</dbReference>